<dbReference type="AlphaFoldDB" id="A0A133XFD3"/>
<dbReference type="GO" id="GO:0044877">
    <property type="term" value="F:protein-containing complex binding"/>
    <property type="evidence" value="ECO:0007669"/>
    <property type="project" value="TreeGrafter"/>
</dbReference>
<accession>A0A133XFD3</accession>
<dbReference type="InterPro" id="IPR051207">
    <property type="entry name" value="ComplexI_NDUFA9_subunit"/>
</dbReference>
<dbReference type="Proteomes" id="UP000070186">
    <property type="component" value="Unassembled WGS sequence"/>
</dbReference>
<evidence type="ECO:0000259" key="1">
    <source>
        <dbReference type="Pfam" id="PF01370"/>
    </source>
</evidence>
<dbReference type="PANTHER" id="PTHR12126:SF11">
    <property type="entry name" value="NADH DEHYDROGENASE [UBIQUINONE] 1 ALPHA SUBCOMPLEX SUBUNIT 9, MITOCHONDRIAL"/>
    <property type="match status" value="1"/>
</dbReference>
<dbReference type="Pfam" id="PF01370">
    <property type="entry name" value="Epimerase"/>
    <property type="match status" value="1"/>
</dbReference>
<dbReference type="InterPro" id="IPR036291">
    <property type="entry name" value="NAD(P)-bd_dom_sf"/>
</dbReference>
<gene>
    <name evidence="2" type="ORF">AT959_17210</name>
</gene>
<keyword evidence="3" id="KW-1185">Reference proteome</keyword>
<evidence type="ECO:0000313" key="3">
    <source>
        <dbReference type="Proteomes" id="UP000070186"/>
    </source>
</evidence>
<dbReference type="CDD" id="cd05271">
    <property type="entry name" value="NDUFA9_like_SDR_a"/>
    <property type="match status" value="1"/>
</dbReference>
<dbReference type="RefSeq" id="WP_066885745.1">
    <property type="nucleotide sequence ID" value="NZ_LODL01000035.1"/>
</dbReference>
<sequence length="320" mass="34965">MDIKKVLLLGGSGFLGTYIANRLSQRGIEVTIPTRRRERTKALIIQPNVEMPEADIHCTETLAALMQDQDAVINLVGILHSHDVKLPYSKDFAEAHVELPKKIIAACKAAGVRRLVHMSALNADPKGPSEYLCSKGDGEAIVLAARNELDVTVFRPSVIFGLGDSFLSMFASVLKKLPFFPLGFGHARFQPVWAADVADAFVDCLGDSSTYGQAYDLVGPKVYTLRELVDYTAQLTGSKATIVPLSEGWAYLQAGLMWLAPKPMMSPDNLRSMQRDSVCEGNCKPPANWQPTALEAIAPTYIALNTPKGKLDGFRFRAGR</sequence>
<evidence type="ECO:0000313" key="2">
    <source>
        <dbReference type="EMBL" id="KXB29670.1"/>
    </source>
</evidence>
<comment type="caution">
    <text evidence="2">The sequence shown here is derived from an EMBL/GenBank/DDBJ whole genome shotgun (WGS) entry which is preliminary data.</text>
</comment>
<protein>
    <submittedName>
        <fullName evidence="2">Epimerase</fullName>
    </submittedName>
</protein>
<dbReference type="InterPro" id="IPR001509">
    <property type="entry name" value="Epimerase_deHydtase"/>
</dbReference>
<dbReference type="EMBL" id="LODL01000035">
    <property type="protein sequence ID" value="KXB29670.1"/>
    <property type="molecule type" value="Genomic_DNA"/>
</dbReference>
<proteinExistence type="predicted"/>
<reference evidence="2 3" key="1">
    <citation type="submission" date="2015-12" db="EMBL/GenBank/DDBJ databases">
        <title>Nitrous oxide reduction kinetics distinguish bacteria harboring typical versus atypical NosZ.</title>
        <authorList>
            <person name="Yoon S."/>
            <person name="Nissen S."/>
            <person name="Park D."/>
            <person name="Sanford R.A."/>
            <person name="Loeffler F.E."/>
        </authorList>
    </citation>
    <scope>NUCLEOTIDE SEQUENCE [LARGE SCALE GENOMIC DNA]</scope>
    <source>
        <strain evidence="2 3">ATCC BAA-841</strain>
    </source>
</reference>
<feature type="domain" description="NAD-dependent epimerase/dehydratase" evidence="1">
    <location>
        <begin position="6"/>
        <end position="205"/>
    </location>
</feature>
<organism evidence="2 3">
    <name type="scientific">Dechloromonas denitrificans</name>
    <dbReference type="NCBI Taxonomy" id="281362"/>
    <lineage>
        <taxon>Bacteria</taxon>
        <taxon>Pseudomonadati</taxon>
        <taxon>Pseudomonadota</taxon>
        <taxon>Betaproteobacteria</taxon>
        <taxon>Rhodocyclales</taxon>
        <taxon>Azonexaceae</taxon>
        <taxon>Dechloromonas</taxon>
    </lineage>
</organism>
<name>A0A133XFD3_9RHOO</name>
<dbReference type="SUPFAM" id="SSF51735">
    <property type="entry name" value="NAD(P)-binding Rossmann-fold domains"/>
    <property type="match status" value="1"/>
</dbReference>
<dbReference type="PANTHER" id="PTHR12126">
    <property type="entry name" value="NADH-UBIQUINONE OXIDOREDUCTASE 39 KDA SUBUNIT-RELATED"/>
    <property type="match status" value="1"/>
</dbReference>
<dbReference type="Gene3D" id="3.40.50.720">
    <property type="entry name" value="NAD(P)-binding Rossmann-like Domain"/>
    <property type="match status" value="1"/>
</dbReference>
<dbReference type="STRING" id="281362.AT959_17210"/>